<protein>
    <submittedName>
        <fullName evidence="3">DUF3971 domain-containing protein</fullName>
    </submittedName>
</protein>
<evidence type="ECO:0000259" key="2">
    <source>
        <dbReference type="Pfam" id="PF13116"/>
    </source>
</evidence>
<keyword evidence="1" id="KW-0812">Transmembrane</keyword>
<dbReference type="Pfam" id="PF13116">
    <property type="entry name" value="YhdP"/>
    <property type="match status" value="1"/>
</dbReference>
<name>A0A9X1LAE8_9PROT</name>
<keyword evidence="1" id="KW-0472">Membrane</keyword>
<feature type="domain" description="YhdP central" evidence="2">
    <location>
        <begin position="16"/>
        <end position="960"/>
    </location>
</feature>
<gene>
    <name evidence="3" type="ORF">LHA35_10245</name>
</gene>
<evidence type="ECO:0000313" key="3">
    <source>
        <dbReference type="EMBL" id="MCB4822113.1"/>
    </source>
</evidence>
<dbReference type="Proteomes" id="UP001139311">
    <property type="component" value="Unassembled WGS sequence"/>
</dbReference>
<accession>A0A9X1LAE8</accession>
<keyword evidence="4" id="KW-1185">Reference proteome</keyword>
<organism evidence="3 4">
    <name type="scientific">Roseicella aerolata</name>
    <dbReference type="NCBI Taxonomy" id="2883479"/>
    <lineage>
        <taxon>Bacteria</taxon>
        <taxon>Pseudomonadati</taxon>
        <taxon>Pseudomonadota</taxon>
        <taxon>Alphaproteobacteria</taxon>
        <taxon>Acetobacterales</taxon>
        <taxon>Roseomonadaceae</taxon>
        <taxon>Roseicella</taxon>
    </lineage>
</organism>
<dbReference type="AlphaFoldDB" id="A0A9X1LAE8"/>
<keyword evidence="1" id="KW-1133">Transmembrane helix</keyword>
<comment type="caution">
    <text evidence="3">The sequence shown here is derived from an EMBL/GenBank/DDBJ whole genome shotgun (WGS) entry which is preliminary data.</text>
</comment>
<dbReference type="InterPro" id="IPR025263">
    <property type="entry name" value="YhdP_central"/>
</dbReference>
<feature type="transmembrane region" description="Helical" evidence="1">
    <location>
        <begin position="24"/>
        <end position="47"/>
    </location>
</feature>
<sequence>MSTAPGQARRGSLRPWTWRWAQRAAALAVALMAVLLAGLGILAWRLAERPMEVPQLARRIEAAVNARPEGPRLAIGHAAIAWEGFRGGTAAPLDIRLREVRLRAPAGESEIELPEAALTLSVRALLRGVVAPATIELRRPRLRATLTDGGIALGLNAPEPAPGAPPAEPTDIPALLADLMLPASDRDALTALRRIRVTGGEAVLADPEAGLTWTLLEPVLDLRRAAGGGLAGEGEAVLRAGAVSVPVRISGEAQGRPMRLALGLVLPALRPAELAAIWPPLAPLAVLDAPVALAARAEFDAAARPDRMEARLEAGAGALVLGAGQRLPLAGLEAMVEGSSRALRIREARLRLPGQGPLAGPALTAHGEVMERDGVWQAAVELAAGPLQVAEMPRLWPPALAPLAREAALRAMPSGLLREARARVAFSVPPALDGILLREARLGLTASLAMFGLGDAPVAVEALELAARYAPEEVRVERLAIRLPGADASGGPAVAAPTITAGGEAVLRDGLWRIGAQAALDAVAAADLAAYWPAGLAPGARDWITRNVTAGRIRNGQWRLEGEAPATLDGFRATALAGALEVAEATVHWLRPIPPVQGVSGMVEFTLPEVAIHARSGRQSLPDGRPGGIEVKDGLIRFTGLEAGLGQAEMTLPLTGPLPEVFGMLRHPRLKLFEKRKLEVQATAGQVEAKLAVGFPLLADLPIEELRIRATGRASEARLPGALIERDVERGNLDFAVDTEGLKLSGQAVLVGAPVRLGLEMDFRGGPPSQVTERGTLSGRLEARQIEALGVDVLPVVDRTVAVEARYERRRGGQGSVALRGDLRDARMGLEALGWAKPVGVPASAEGTLRLQGSSLASLENFRVDAPGLALRGRAGFGVRSRLERVEFTEGVLDGSRFLGEIRRPEQEGGPWQASLRGPVLDLRPMLAPPVQAGRDPAPASDRSGPALQLDLRFDRVTMGEGRNLFGAQARARTDGRGLLREGRATGRTGPAAGQGDFDFILLPQGMHRLLRLTAEDGGALLQALDLADSIRGGRLTVSASYAELRPGAALTGTAELDQFVLRDAPAAAKLLQAMTLYGLVEAVQGGNGLVFSRLVAPFSLTPEALTLADARAFSASLGVTAKGRILRARRSAEIEGTIVPAYMFNTLLGNLPLIGRLFSPEAGGGLFAATYRVQGPLEDPTVTVNPLAALTPGFLRGLFGLGGARDEAGR</sequence>
<evidence type="ECO:0000256" key="1">
    <source>
        <dbReference type="SAM" id="Phobius"/>
    </source>
</evidence>
<dbReference type="RefSeq" id="WP_226607904.1">
    <property type="nucleotide sequence ID" value="NZ_JAJAQI010000012.1"/>
</dbReference>
<proteinExistence type="predicted"/>
<dbReference type="EMBL" id="JAJAQI010000012">
    <property type="protein sequence ID" value="MCB4822113.1"/>
    <property type="molecule type" value="Genomic_DNA"/>
</dbReference>
<evidence type="ECO:0000313" key="4">
    <source>
        <dbReference type="Proteomes" id="UP001139311"/>
    </source>
</evidence>
<reference evidence="3" key="1">
    <citation type="submission" date="2021-10" db="EMBL/GenBank/DDBJ databases">
        <title>Roseicella aerolatum sp. nov., isolated from aerosols of e-waste dismantling site.</title>
        <authorList>
            <person name="Qin T."/>
        </authorList>
    </citation>
    <scope>NUCLEOTIDE SEQUENCE</scope>
    <source>
        <strain evidence="3">GB24</strain>
    </source>
</reference>